<accession>F9UC16</accession>
<name>F9UC16_9GAMM</name>
<dbReference type="InterPro" id="IPR014942">
    <property type="entry name" value="AbiEii"/>
</dbReference>
<dbReference type="RefSeq" id="WP_007193343.1">
    <property type="nucleotide sequence ID" value="NZ_AFWV01000007.1"/>
</dbReference>
<dbReference type="eggNOG" id="COG2253">
    <property type="taxonomic scope" value="Bacteria"/>
</dbReference>
<keyword evidence="2" id="KW-1185">Reference proteome</keyword>
<dbReference type="PATRIC" id="fig|768671.3.peg.2613"/>
<protein>
    <recommendedName>
        <fullName evidence="3">Ync</fullName>
    </recommendedName>
</protein>
<organism evidence="1 2">
    <name type="scientific">Thiocapsa marina 5811</name>
    <dbReference type="NCBI Taxonomy" id="768671"/>
    <lineage>
        <taxon>Bacteria</taxon>
        <taxon>Pseudomonadati</taxon>
        <taxon>Pseudomonadota</taxon>
        <taxon>Gammaproteobacteria</taxon>
        <taxon>Chromatiales</taxon>
        <taxon>Chromatiaceae</taxon>
        <taxon>Thiocapsa</taxon>
    </lineage>
</organism>
<gene>
    <name evidence="1" type="ORF">ThimaDRAFT_2468</name>
</gene>
<evidence type="ECO:0008006" key="3">
    <source>
        <dbReference type="Google" id="ProtNLM"/>
    </source>
</evidence>
<dbReference type="AlphaFoldDB" id="F9UC16"/>
<dbReference type="Pfam" id="PF08843">
    <property type="entry name" value="AbiEii"/>
    <property type="match status" value="1"/>
</dbReference>
<reference evidence="1 2" key="1">
    <citation type="submission" date="2011-06" db="EMBL/GenBank/DDBJ databases">
        <title>The draft genome of Thiocapsa marina 5811.</title>
        <authorList>
            <consortium name="US DOE Joint Genome Institute (JGI-PGF)"/>
            <person name="Lucas S."/>
            <person name="Han J."/>
            <person name="Cheng J.-F."/>
            <person name="Goodwin L."/>
            <person name="Pitluck S."/>
            <person name="Peters L."/>
            <person name="Land M.L."/>
            <person name="Hauser L."/>
            <person name="Vogl K."/>
            <person name="Liu Z."/>
            <person name="Imhoff J."/>
            <person name="Thiel V."/>
            <person name="Frigaard N.-U."/>
            <person name="Bryant D."/>
            <person name="Woyke T.J."/>
        </authorList>
    </citation>
    <scope>NUCLEOTIDE SEQUENCE [LARGE SCALE GENOMIC DNA]</scope>
    <source>
        <strain evidence="1 2">5811</strain>
    </source>
</reference>
<sequence length="313" mass="35028">MNPVYLDTARLLTQVAPLVFVDDTFALKGGTAINLFVRDMPRLSVDLDLVFTDHAPPREEALERINDAIRRAAERLMKHGFQTHAPAADAGETKLLVRRGRIEVKIEVNFVMRGTVQPVRRASLRPVARDLLMADLDIPVVSLEDVYGGKLVAALDRQHPRDLFDVMQLFAHEGITPGIRRAFVVYLASHNRPVHEVLFPPLRDIQHDYAHNFAGMTAESVPLDALLAAQERMVRELQQGLDDNERRFLLSLVAGTPDWSLLGIAHLEHLPGIRWKLHNLAQLQKTNAKKFAVQADVLAAKLADSTSLAAREH</sequence>
<dbReference type="Gene3D" id="3.10.450.620">
    <property type="entry name" value="JHP933, nucleotidyltransferase-like core domain"/>
    <property type="match status" value="1"/>
</dbReference>
<proteinExistence type="predicted"/>
<evidence type="ECO:0000313" key="2">
    <source>
        <dbReference type="Proteomes" id="UP000005459"/>
    </source>
</evidence>
<evidence type="ECO:0000313" key="1">
    <source>
        <dbReference type="EMBL" id="EGV18484.1"/>
    </source>
</evidence>
<dbReference type="EMBL" id="AFWV01000007">
    <property type="protein sequence ID" value="EGV18484.1"/>
    <property type="molecule type" value="Genomic_DNA"/>
</dbReference>
<dbReference type="OrthoDB" id="1550603at2"/>
<dbReference type="Proteomes" id="UP000005459">
    <property type="component" value="Unassembled WGS sequence"/>
</dbReference>